<accession>A0A8S5MDH4</accession>
<dbReference type="EMBL" id="BK014881">
    <property type="protein sequence ID" value="DAD80216.1"/>
    <property type="molecule type" value="Genomic_DNA"/>
</dbReference>
<evidence type="ECO:0000259" key="1">
    <source>
        <dbReference type="Pfam" id="PF18824"/>
    </source>
</evidence>
<proteinExistence type="predicted"/>
<dbReference type="Pfam" id="PF18824">
    <property type="entry name" value="LPD11"/>
    <property type="match status" value="1"/>
</dbReference>
<evidence type="ECO:0000313" key="2">
    <source>
        <dbReference type="EMBL" id="DAD80216.1"/>
    </source>
</evidence>
<organism evidence="2">
    <name type="scientific">Siphoviridae sp. cttxG5</name>
    <dbReference type="NCBI Taxonomy" id="2826498"/>
    <lineage>
        <taxon>Viruses</taxon>
        <taxon>Duplodnaviria</taxon>
        <taxon>Heunggongvirae</taxon>
        <taxon>Uroviricota</taxon>
        <taxon>Caudoviricetes</taxon>
    </lineage>
</organism>
<protein>
    <submittedName>
        <fullName evidence="2">Large polyvalent protein-associated domain 11</fullName>
    </submittedName>
</protein>
<dbReference type="InterPro" id="IPR040789">
    <property type="entry name" value="LPD11"/>
</dbReference>
<name>A0A8S5MDH4_9CAUD</name>
<reference evidence="2" key="1">
    <citation type="journal article" date="2021" name="Proc. Natl. Acad. Sci. U.S.A.">
        <title>A Catalog of Tens of Thousands of Viruses from Human Metagenomes Reveals Hidden Associations with Chronic Diseases.</title>
        <authorList>
            <person name="Tisza M.J."/>
            <person name="Buck C.B."/>
        </authorList>
    </citation>
    <scope>NUCLEOTIDE SEQUENCE</scope>
    <source>
        <strain evidence="2">CttxG5</strain>
    </source>
</reference>
<sequence length="155" mass="18679">MKEIKTIPAQALVEVKTEFGKYCLWEIKELKEGVVLEGRYNPVNKAFDFSFNGQEAMLWIGQNGRLVSLGEGQRHKYMMLGRMLSDCEYFLRNPYERHLYFPSIARHCKEMRQYWLSLNIKPEWLSYKQIGRIEHKMNRMKTKLDRQFKKDRYGE</sequence>
<feature type="domain" description="Large polyvalent protein-associated" evidence="1">
    <location>
        <begin position="74"/>
        <end position="137"/>
    </location>
</feature>